<keyword evidence="5" id="KW-1185">Reference proteome</keyword>
<dbReference type="InterPro" id="IPR000182">
    <property type="entry name" value="GNAT_dom"/>
</dbReference>
<sequence length="147" mass="16700">MFKIRPSTKQDTPRIMEIWRKAVDATHHFLTIKDRSAIEKELASFFPTVELTLGCESTGRAIGFMYLHDGHLEALFIDPEYHGRGVGKALLYAGLSRYPQLTTDVNEQNTQAVGFYERIGFERIGRSATDGQGRPYPLIHLQFHSDS</sequence>
<gene>
    <name evidence="4" type="ORF">HC231_06790</name>
</gene>
<dbReference type="PROSITE" id="PS51186">
    <property type="entry name" value="GNAT"/>
    <property type="match status" value="1"/>
</dbReference>
<dbReference type="Proteomes" id="UP000671960">
    <property type="component" value="Chromosome"/>
</dbReference>
<evidence type="ECO:0000313" key="5">
    <source>
        <dbReference type="Proteomes" id="UP000671960"/>
    </source>
</evidence>
<accession>A0ABX7USW3</accession>
<dbReference type="Pfam" id="PF13673">
    <property type="entry name" value="Acetyltransf_10"/>
    <property type="match status" value="1"/>
</dbReference>
<dbReference type="InterPro" id="IPR016181">
    <property type="entry name" value="Acyl_CoA_acyltransferase"/>
</dbReference>
<keyword evidence="1" id="KW-0808">Transferase</keyword>
<name>A0ABX7USW3_9GAMM</name>
<protein>
    <submittedName>
        <fullName evidence="4">Acetyltransferase</fullName>
    </submittedName>
</protein>
<dbReference type="Gene3D" id="3.40.630.30">
    <property type="match status" value="1"/>
</dbReference>
<keyword evidence="2" id="KW-0012">Acyltransferase</keyword>
<organism evidence="4 5">
    <name type="scientific">Brenneria izadpanahii</name>
    <dbReference type="NCBI Taxonomy" id="2722756"/>
    <lineage>
        <taxon>Bacteria</taxon>
        <taxon>Pseudomonadati</taxon>
        <taxon>Pseudomonadota</taxon>
        <taxon>Gammaproteobacteria</taxon>
        <taxon>Enterobacterales</taxon>
        <taxon>Pectobacteriaceae</taxon>
        <taxon>Brenneria</taxon>
    </lineage>
</organism>
<evidence type="ECO:0000256" key="1">
    <source>
        <dbReference type="ARBA" id="ARBA00022679"/>
    </source>
</evidence>
<dbReference type="SUPFAM" id="SSF55729">
    <property type="entry name" value="Acyl-CoA N-acyltransferases (Nat)"/>
    <property type="match status" value="1"/>
</dbReference>
<dbReference type="CDD" id="cd04301">
    <property type="entry name" value="NAT_SF"/>
    <property type="match status" value="1"/>
</dbReference>
<feature type="domain" description="N-acetyltransferase" evidence="3">
    <location>
        <begin position="2"/>
        <end position="142"/>
    </location>
</feature>
<evidence type="ECO:0000313" key="4">
    <source>
        <dbReference type="EMBL" id="QTF07667.1"/>
    </source>
</evidence>
<dbReference type="NCBIfam" id="NF007807">
    <property type="entry name" value="PRK10514.1"/>
    <property type="match status" value="1"/>
</dbReference>
<dbReference type="PANTHER" id="PTHR43800">
    <property type="entry name" value="PEPTIDYL-LYSINE N-ACETYLTRANSFERASE YJAB"/>
    <property type="match status" value="1"/>
</dbReference>
<dbReference type="PANTHER" id="PTHR43800:SF1">
    <property type="entry name" value="PEPTIDYL-LYSINE N-ACETYLTRANSFERASE YJAB"/>
    <property type="match status" value="1"/>
</dbReference>
<reference evidence="4 5" key="1">
    <citation type="submission" date="2020-03" db="EMBL/GenBank/DDBJ databases">
        <authorList>
            <person name="Bakhshi Ganjeh M."/>
        </authorList>
    </citation>
    <scope>NUCLEOTIDE SEQUENCE [LARGE SCALE GENOMIC DNA]</scope>
    <source>
        <strain evidence="5">Iran 50</strain>
    </source>
</reference>
<evidence type="ECO:0000259" key="3">
    <source>
        <dbReference type="PROSITE" id="PS51186"/>
    </source>
</evidence>
<dbReference type="RefSeq" id="WP_208230300.1">
    <property type="nucleotide sequence ID" value="NZ_CP050854.1"/>
</dbReference>
<evidence type="ECO:0000256" key="2">
    <source>
        <dbReference type="ARBA" id="ARBA00023315"/>
    </source>
</evidence>
<dbReference type="EMBL" id="CP050854">
    <property type="protein sequence ID" value="QTF07667.1"/>
    <property type="molecule type" value="Genomic_DNA"/>
</dbReference>
<proteinExistence type="predicted"/>